<evidence type="ECO:0000259" key="3">
    <source>
        <dbReference type="PROSITE" id="PS50048"/>
    </source>
</evidence>
<reference evidence="6" key="1">
    <citation type="journal article" date="2023" name="Mol. Phylogenet. Evol.">
        <title>Genome-scale phylogeny and comparative genomics of the fungal order Sordariales.</title>
        <authorList>
            <person name="Hensen N."/>
            <person name="Bonometti L."/>
            <person name="Westerberg I."/>
            <person name="Brannstrom I.O."/>
            <person name="Guillou S."/>
            <person name="Cros-Aarteil S."/>
            <person name="Calhoun S."/>
            <person name="Haridas S."/>
            <person name="Kuo A."/>
            <person name="Mondo S."/>
            <person name="Pangilinan J."/>
            <person name="Riley R."/>
            <person name="LaButti K."/>
            <person name="Andreopoulos B."/>
            <person name="Lipzen A."/>
            <person name="Chen C."/>
            <person name="Yan M."/>
            <person name="Daum C."/>
            <person name="Ng V."/>
            <person name="Clum A."/>
            <person name="Steindorff A."/>
            <person name="Ohm R.A."/>
            <person name="Martin F."/>
            <person name="Silar P."/>
            <person name="Natvig D.O."/>
            <person name="Lalanne C."/>
            <person name="Gautier V."/>
            <person name="Ament-Velasquez S.L."/>
            <person name="Kruys A."/>
            <person name="Hutchinson M.I."/>
            <person name="Powell A.J."/>
            <person name="Barry K."/>
            <person name="Miller A.N."/>
            <person name="Grigoriev I.V."/>
            <person name="Debuchy R."/>
            <person name="Gladieux P."/>
            <person name="Hiltunen Thoren M."/>
            <person name="Johannesson H."/>
        </authorList>
    </citation>
    <scope>NUCLEOTIDE SEQUENCE [LARGE SCALE GENOMIC DNA]</scope>
    <source>
        <strain evidence="6">CBS 340.73</strain>
    </source>
</reference>
<evidence type="ECO:0000256" key="2">
    <source>
        <dbReference type="SAM" id="MobiDB-lite"/>
    </source>
</evidence>
<evidence type="ECO:0000259" key="4">
    <source>
        <dbReference type="PROSITE" id="PS51186"/>
    </source>
</evidence>
<feature type="region of interest" description="Disordered" evidence="2">
    <location>
        <begin position="49"/>
        <end position="96"/>
    </location>
</feature>
<dbReference type="SUPFAM" id="SSF57701">
    <property type="entry name" value="Zn2/Cys6 DNA-binding domain"/>
    <property type="match status" value="1"/>
</dbReference>
<dbReference type="SUPFAM" id="SSF55729">
    <property type="entry name" value="Acyl-CoA N-acyltransferases (Nat)"/>
    <property type="match status" value="1"/>
</dbReference>
<accession>A0AAN6N5N9</accession>
<dbReference type="SMART" id="SM00066">
    <property type="entry name" value="GAL4"/>
    <property type="match status" value="1"/>
</dbReference>
<evidence type="ECO:0008006" key="7">
    <source>
        <dbReference type="Google" id="ProtNLM"/>
    </source>
</evidence>
<dbReference type="Gene3D" id="3.40.630.30">
    <property type="match status" value="1"/>
</dbReference>
<dbReference type="PANTHER" id="PTHR47784:SF4">
    <property type="entry name" value="ZN(II)2CYS6 TRANSCRIPTION FACTOR (EUROFUNG)"/>
    <property type="match status" value="1"/>
</dbReference>
<gene>
    <name evidence="5" type="ORF">QBC46DRAFT_266570</name>
</gene>
<comment type="caution">
    <text evidence="5">The sequence shown here is derived from an EMBL/GenBank/DDBJ whole genome shotgun (WGS) entry which is preliminary data.</text>
</comment>
<dbReference type="GO" id="GO:0001228">
    <property type="term" value="F:DNA-binding transcription activator activity, RNA polymerase II-specific"/>
    <property type="evidence" value="ECO:0007669"/>
    <property type="project" value="TreeGrafter"/>
</dbReference>
<organism evidence="5 6">
    <name type="scientific">Diplogelasinospora grovesii</name>
    <dbReference type="NCBI Taxonomy" id="303347"/>
    <lineage>
        <taxon>Eukaryota</taxon>
        <taxon>Fungi</taxon>
        <taxon>Dikarya</taxon>
        <taxon>Ascomycota</taxon>
        <taxon>Pezizomycotina</taxon>
        <taxon>Sordariomycetes</taxon>
        <taxon>Sordariomycetidae</taxon>
        <taxon>Sordariales</taxon>
        <taxon>Diplogelasinosporaceae</taxon>
        <taxon>Diplogelasinospora</taxon>
    </lineage>
</organism>
<dbReference type="Pfam" id="PF00583">
    <property type="entry name" value="Acetyltransf_1"/>
    <property type="match status" value="1"/>
</dbReference>
<dbReference type="PANTHER" id="PTHR47784">
    <property type="entry name" value="STEROL UPTAKE CONTROL PROTEIN 2"/>
    <property type="match status" value="1"/>
</dbReference>
<keyword evidence="6" id="KW-1185">Reference proteome</keyword>
<keyword evidence="1" id="KW-0539">Nucleus</keyword>
<dbReference type="AlphaFoldDB" id="A0AAN6N5N9"/>
<dbReference type="InterPro" id="IPR053157">
    <property type="entry name" value="Sterol_Uptake_Regulator"/>
</dbReference>
<dbReference type="Gene3D" id="4.10.240.10">
    <property type="entry name" value="Zn(2)-C6 fungal-type DNA-binding domain"/>
    <property type="match status" value="1"/>
</dbReference>
<evidence type="ECO:0000313" key="5">
    <source>
        <dbReference type="EMBL" id="KAK3937857.1"/>
    </source>
</evidence>
<dbReference type="PROSITE" id="PS00463">
    <property type="entry name" value="ZN2_CY6_FUNGAL_1"/>
    <property type="match status" value="1"/>
</dbReference>
<feature type="domain" description="Zn(2)-C6 fungal-type" evidence="3">
    <location>
        <begin position="12"/>
        <end position="42"/>
    </location>
</feature>
<name>A0AAN6N5N9_9PEZI</name>
<evidence type="ECO:0000256" key="1">
    <source>
        <dbReference type="ARBA" id="ARBA00023242"/>
    </source>
</evidence>
<dbReference type="CDD" id="cd00067">
    <property type="entry name" value="GAL4"/>
    <property type="match status" value="1"/>
</dbReference>
<evidence type="ECO:0000313" key="6">
    <source>
        <dbReference type="Proteomes" id="UP001303473"/>
    </source>
</evidence>
<dbReference type="GO" id="GO:0016747">
    <property type="term" value="F:acyltransferase activity, transferring groups other than amino-acyl groups"/>
    <property type="evidence" value="ECO:0007669"/>
    <property type="project" value="InterPro"/>
</dbReference>
<proteinExistence type="predicted"/>
<dbReference type="Proteomes" id="UP001303473">
    <property type="component" value="Unassembled WGS sequence"/>
</dbReference>
<dbReference type="CDD" id="cd04301">
    <property type="entry name" value="NAT_SF"/>
    <property type="match status" value="1"/>
</dbReference>
<dbReference type="PROSITE" id="PS50048">
    <property type="entry name" value="ZN2_CY6_FUNGAL_2"/>
    <property type="match status" value="1"/>
</dbReference>
<dbReference type="InterPro" id="IPR016181">
    <property type="entry name" value="Acyl_CoA_acyltransferase"/>
</dbReference>
<dbReference type="PROSITE" id="PS51186">
    <property type="entry name" value="GNAT"/>
    <property type="match status" value="1"/>
</dbReference>
<protein>
    <recommendedName>
        <fullName evidence="7">Zn(2)-C6 fungal-type domain-containing protein</fullName>
    </recommendedName>
</protein>
<dbReference type="EMBL" id="MU853843">
    <property type="protein sequence ID" value="KAK3937857.1"/>
    <property type="molecule type" value="Genomic_DNA"/>
</dbReference>
<dbReference type="InterPro" id="IPR036864">
    <property type="entry name" value="Zn2-C6_fun-type_DNA-bd_sf"/>
</dbReference>
<feature type="domain" description="N-acetyltransferase" evidence="4">
    <location>
        <begin position="459"/>
        <end position="609"/>
    </location>
</feature>
<dbReference type="InterPro" id="IPR000182">
    <property type="entry name" value="GNAT_dom"/>
</dbReference>
<dbReference type="InterPro" id="IPR001138">
    <property type="entry name" value="Zn2Cys6_DnaBD"/>
</dbReference>
<dbReference type="GO" id="GO:0008270">
    <property type="term" value="F:zinc ion binding"/>
    <property type="evidence" value="ECO:0007669"/>
    <property type="project" value="InterPro"/>
</dbReference>
<sequence>MMRRRHKKSRRGCLECKRRHIKCDETRPRCLNCATTERECPYPAVVAESAGSGSDAGVEHTPPPAPGFASASESPVLTTHPEGFPPLRPDEHHHDNGDDVNMVHMELLHHTLAESTAIRPQINPLAMVITMRHALREPFLMYQTLALSARHLSVIRPEREAFYHNQAVQLQTRALSLFNAINLPYYGASIERRVPVFLFSNTLGFHALCDILSYRYDDFSAVIERFLGHLRIIRGVHAVMDGHWDAIQESELKPLVEMGIRWYNAEGEGHDCDDIRQRIGSLGLDEKTLEGANKAISHLQYIFDGRPDKCMDRVNILLSWPTMIMEPFVEMLETGRPEALVILAYYFLALHFCREIWMIGDAGQHLLTLLREYLGPEWSAWVEKPCQMLKEAIRRVTQFDVSRPSEDDADRIAEIHLLAMDANPLLHVQFPTPESLEAARQFLKAYTIKQLGDPASGALVARDPETGVIASFAKWDLPSQEPGDDVNKLESGHVQDIVGCRREFLDGYAKLAEAAKGRSFGDRPCYQLTFVCTDPACQGQGAGSMLTRKVLDLAAAEGLPVYLESTSVAVPMYEKLGFKAIDGFEMIIPRRGSSELSEKYEEVCMVWYP</sequence>
<dbReference type="Pfam" id="PF00172">
    <property type="entry name" value="Zn_clus"/>
    <property type="match status" value="1"/>
</dbReference>